<comment type="caution">
    <text evidence="1">The sequence shown here is derived from an EMBL/GenBank/DDBJ whole genome shotgun (WGS) entry which is preliminary data.</text>
</comment>
<dbReference type="EMBL" id="LSSK01000469">
    <property type="protein sequence ID" value="OMH83237.1"/>
    <property type="molecule type" value="Genomic_DNA"/>
</dbReference>
<name>A0A1R1PQJ9_ZANCU</name>
<dbReference type="Proteomes" id="UP000188320">
    <property type="component" value="Unassembled WGS sequence"/>
</dbReference>
<organism evidence="1 2">
    <name type="scientific">Zancudomyces culisetae</name>
    <name type="common">Gut fungus</name>
    <name type="synonym">Smittium culisetae</name>
    <dbReference type="NCBI Taxonomy" id="1213189"/>
    <lineage>
        <taxon>Eukaryota</taxon>
        <taxon>Fungi</taxon>
        <taxon>Fungi incertae sedis</taxon>
        <taxon>Zoopagomycota</taxon>
        <taxon>Kickxellomycotina</taxon>
        <taxon>Harpellomycetes</taxon>
        <taxon>Harpellales</taxon>
        <taxon>Legeriomycetaceae</taxon>
        <taxon>Zancudomyces</taxon>
    </lineage>
</organism>
<keyword evidence="2" id="KW-1185">Reference proteome</keyword>
<sequence>MLVFPVFPVFPAVLDVFFREKLRKNAAAFDLVLSKSIVSCKNTAIMSAFLSLPSVIHFFRSTPLLSILSAPTFQLHTRNSIRSSALNPFATLR</sequence>
<evidence type="ECO:0000313" key="2">
    <source>
        <dbReference type="Proteomes" id="UP000188320"/>
    </source>
</evidence>
<accession>A0A1R1PQJ9</accession>
<evidence type="ECO:0000313" key="1">
    <source>
        <dbReference type="EMBL" id="OMH83237.1"/>
    </source>
</evidence>
<dbReference type="AlphaFoldDB" id="A0A1R1PQJ9"/>
<proteinExistence type="predicted"/>
<protein>
    <submittedName>
        <fullName evidence="1">Uncharacterized protein</fullName>
    </submittedName>
</protein>
<gene>
    <name evidence="1" type="ORF">AX774_g3256</name>
</gene>
<reference evidence="2" key="1">
    <citation type="submission" date="2017-01" db="EMBL/GenBank/DDBJ databases">
        <authorList>
            <person name="Wang Y."/>
            <person name="White M."/>
            <person name="Kvist S."/>
            <person name="Moncalvo J.-M."/>
        </authorList>
    </citation>
    <scope>NUCLEOTIDE SEQUENCE [LARGE SCALE GENOMIC DNA]</scope>
    <source>
        <strain evidence="2">COL-18-3</strain>
    </source>
</reference>